<keyword evidence="2" id="KW-1185">Reference proteome</keyword>
<protein>
    <submittedName>
        <fullName evidence="1">Uncharacterized protein</fullName>
    </submittedName>
</protein>
<dbReference type="EMBL" id="BNJG01000002">
    <property type="protein sequence ID" value="GHO58171.1"/>
    <property type="molecule type" value="Genomic_DNA"/>
</dbReference>
<name>A0ABQ3UZM5_9CHLR</name>
<dbReference type="Proteomes" id="UP000654345">
    <property type="component" value="Unassembled WGS sequence"/>
</dbReference>
<reference evidence="1 2" key="1">
    <citation type="journal article" date="2021" name="Int. J. Syst. Evol. Microbiol.">
        <title>Reticulibacter mediterranei gen. nov., sp. nov., within the new family Reticulibacteraceae fam. nov., and Ktedonospora formicarum gen. nov., sp. nov., Ktedonobacter robiniae sp. nov., Dictyobacter formicarum sp. nov. and Dictyobacter arantiisoli sp. nov., belonging to the class Ktedonobacteria.</title>
        <authorList>
            <person name="Yabe S."/>
            <person name="Zheng Y."/>
            <person name="Wang C.M."/>
            <person name="Sakai Y."/>
            <person name="Abe K."/>
            <person name="Yokota A."/>
            <person name="Donadio S."/>
            <person name="Cavaletti L."/>
            <person name="Monciardini P."/>
        </authorList>
    </citation>
    <scope>NUCLEOTIDE SEQUENCE [LARGE SCALE GENOMIC DNA]</scope>
    <source>
        <strain evidence="1 2">SOSP1-30</strain>
    </source>
</reference>
<evidence type="ECO:0000313" key="2">
    <source>
        <dbReference type="Proteomes" id="UP000654345"/>
    </source>
</evidence>
<organism evidence="1 2">
    <name type="scientific">Ktedonobacter robiniae</name>
    <dbReference type="NCBI Taxonomy" id="2778365"/>
    <lineage>
        <taxon>Bacteria</taxon>
        <taxon>Bacillati</taxon>
        <taxon>Chloroflexota</taxon>
        <taxon>Ktedonobacteria</taxon>
        <taxon>Ktedonobacterales</taxon>
        <taxon>Ktedonobacteraceae</taxon>
        <taxon>Ktedonobacter</taxon>
    </lineage>
</organism>
<gene>
    <name evidence="1" type="ORF">KSB_66460</name>
</gene>
<sequence>MGDQVTPLLIEKGEYTSRTCFQDPPGDPPFPLELETREVRWSSPSRPATALFLRLARCAAEEFNHLANVALQINLATNTDQ</sequence>
<proteinExistence type="predicted"/>
<comment type="caution">
    <text evidence="1">The sequence shown here is derived from an EMBL/GenBank/DDBJ whole genome shotgun (WGS) entry which is preliminary data.</text>
</comment>
<evidence type="ECO:0000313" key="1">
    <source>
        <dbReference type="EMBL" id="GHO58171.1"/>
    </source>
</evidence>
<accession>A0ABQ3UZM5</accession>